<gene>
    <name evidence="2" type="ORF">HUJ06_008605</name>
</gene>
<protein>
    <submittedName>
        <fullName evidence="2">Uncharacterized protein</fullName>
    </submittedName>
</protein>
<reference evidence="2 3" key="1">
    <citation type="journal article" date="2020" name="Mol. Biol. Evol.">
        <title>Distinct Expression and Methylation Patterns for Genes with Different Fates following a Single Whole-Genome Duplication in Flowering Plants.</title>
        <authorList>
            <person name="Shi T."/>
            <person name="Rahmani R.S."/>
            <person name="Gugger P.F."/>
            <person name="Wang M."/>
            <person name="Li H."/>
            <person name="Zhang Y."/>
            <person name="Li Z."/>
            <person name="Wang Q."/>
            <person name="Van de Peer Y."/>
            <person name="Marchal K."/>
            <person name="Chen J."/>
        </authorList>
    </citation>
    <scope>NUCLEOTIDE SEQUENCE [LARGE SCALE GENOMIC DNA]</scope>
    <source>
        <tissue evidence="2">Leaf</tissue>
    </source>
</reference>
<evidence type="ECO:0000256" key="1">
    <source>
        <dbReference type="SAM" id="MobiDB-lite"/>
    </source>
</evidence>
<dbReference type="AlphaFoldDB" id="A0A822YV78"/>
<dbReference type="EMBL" id="DUZY01000004">
    <property type="protein sequence ID" value="DAD37964.1"/>
    <property type="molecule type" value="Genomic_DNA"/>
</dbReference>
<proteinExistence type="predicted"/>
<evidence type="ECO:0000313" key="2">
    <source>
        <dbReference type="EMBL" id="DAD37964.1"/>
    </source>
</evidence>
<accession>A0A822YV78</accession>
<comment type="caution">
    <text evidence="2">The sequence shown here is derived from an EMBL/GenBank/DDBJ whole genome shotgun (WGS) entry which is preliminary data.</text>
</comment>
<dbReference type="Proteomes" id="UP000607653">
    <property type="component" value="Unassembled WGS sequence"/>
</dbReference>
<organism evidence="2 3">
    <name type="scientific">Nelumbo nucifera</name>
    <name type="common">Sacred lotus</name>
    <dbReference type="NCBI Taxonomy" id="4432"/>
    <lineage>
        <taxon>Eukaryota</taxon>
        <taxon>Viridiplantae</taxon>
        <taxon>Streptophyta</taxon>
        <taxon>Embryophyta</taxon>
        <taxon>Tracheophyta</taxon>
        <taxon>Spermatophyta</taxon>
        <taxon>Magnoliopsida</taxon>
        <taxon>Proteales</taxon>
        <taxon>Nelumbonaceae</taxon>
        <taxon>Nelumbo</taxon>
    </lineage>
</organism>
<name>A0A822YV78_NELNU</name>
<keyword evidence="3" id="KW-1185">Reference proteome</keyword>
<feature type="region of interest" description="Disordered" evidence="1">
    <location>
        <begin position="79"/>
        <end position="121"/>
    </location>
</feature>
<evidence type="ECO:0000313" key="3">
    <source>
        <dbReference type="Proteomes" id="UP000607653"/>
    </source>
</evidence>
<sequence>MPVIRTVVVSTLSTCIVPTSFQDNQGSNMSNINSLYSGGLNLQNSIGFLKSNQGSSLIGSNTETKATDLSSIFVSAKSEQITPRLAPPPQTAVGRGRGRGNQGHPRGPPMSRPTILNGGTL</sequence>